<protein>
    <submittedName>
        <fullName evidence="2">DUF368 domain-containing protein</fullName>
    </submittedName>
</protein>
<dbReference type="Pfam" id="PF04018">
    <property type="entry name" value="VCA0040-like"/>
    <property type="match status" value="1"/>
</dbReference>
<dbReference type="PANTHER" id="PTHR37308:SF1">
    <property type="entry name" value="POLYPRENYL-PHOSPHATE TRANSPORTER"/>
    <property type="match status" value="1"/>
</dbReference>
<feature type="transmembrane region" description="Helical" evidence="1">
    <location>
        <begin position="196"/>
        <end position="215"/>
    </location>
</feature>
<dbReference type="PANTHER" id="PTHR37308">
    <property type="entry name" value="INTEGRAL MEMBRANE PROTEIN"/>
    <property type="match status" value="1"/>
</dbReference>
<name>A0A9D9GW82_9FIRM</name>
<feature type="transmembrane region" description="Helical" evidence="1">
    <location>
        <begin position="28"/>
        <end position="56"/>
    </location>
</feature>
<feature type="transmembrane region" description="Helical" evidence="1">
    <location>
        <begin position="104"/>
        <end position="124"/>
    </location>
</feature>
<dbReference type="EMBL" id="JADINA010000029">
    <property type="protein sequence ID" value="MBO8426562.1"/>
    <property type="molecule type" value="Genomic_DNA"/>
</dbReference>
<feature type="transmembrane region" description="Helical" evidence="1">
    <location>
        <begin position="136"/>
        <end position="158"/>
    </location>
</feature>
<dbReference type="InterPro" id="IPR007163">
    <property type="entry name" value="VCA0040-like"/>
</dbReference>
<keyword evidence="1" id="KW-0472">Membrane</keyword>
<gene>
    <name evidence="2" type="ORF">IAC61_04485</name>
</gene>
<feature type="transmembrane region" description="Helical" evidence="1">
    <location>
        <begin position="77"/>
        <end position="98"/>
    </location>
</feature>
<dbReference type="Proteomes" id="UP000823634">
    <property type="component" value="Unassembled WGS sequence"/>
</dbReference>
<feature type="transmembrane region" description="Helical" evidence="1">
    <location>
        <begin position="253"/>
        <end position="273"/>
    </location>
</feature>
<evidence type="ECO:0000313" key="3">
    <source>
        <dbReference type="Proteomes" id="UP000823634"/>
    </source>
</evidence>
<evidence type="ECO:0000256" key="1">
    <source>
        <dbReference type="SAM" id="Phobius"/>
    </source>
</evidence>
<reference evidence="2" key="1">
    <citation type="submission" date="2020-10" db="EMBL/GenBank/DDBJ databases">
        <authorList>
            <person name="Gilroy R."/>
        </authorList>
    </citation>
    <scope>NUCLEOTIDE SEQUENCE</scope>
    <source>
        <strain evidence="2">17113</strain>
    </source>
</reference>
<accession>A0A9D9GW82</accession>
<comment type="caution">
    <text evidence="2">The sequence shown here is derived from an EMBL/GenBank/DDBJ whole genome shotgun (WGS) entry which is preliminary data.</text>
</comment>
<dbReference type="AlphaFoldDB" id="A0A9D9GW82"/>
<organism evidence="2 3">
    <name type="scientific">Candidatus Alloenteromonas pullistercoris</name>
    <dbReference type="NCBI Taxonomy" id="2840785"/>
    <lineage>
        <taxon>Bacteria</taxon>
        <taxon>Bacillati</taxon>
        <taxon>Bacillota</taxon>
        <taxon>Bacillota incertae sedis</taxon>
        <taxon>Candidatus Alloenteromonas</taxon>
    </lineage>
</organism>
<keyword evidence="1" id="KW-0812">Transmembrane</keyword>
<sequence>MEENENNELEEAKQEASPDLKYRSKKEIALSGALGFFIGLAIIVPGISGSAVAIIFRLYEKLLYALGNILKRFKYCVLFLLPILLGAILGLVLGFIGVQQLLNLIPLSIVFCFAGLMAGAYPAITDQLKGEKPSIGRIALFAIGLLVPIALSLSGVFLGSGFPPLEGLAWYWYPVFVLLGFIVAITQLVPGLSATAILMMVGCFSSLVDSVSLSYCKENPYVLLVYACLAIGLLIGLVAVSKGMSKLLSRFHGPCFYCIAGLSLGSIASMFYNPDMVDIYSSFVFDAKGITDLSLGIALFIAAAIGAYMLVRVERKKGQDGRN</sequence>
<proteinExistence type="predicted"/>
<feature type="transmembrane region" description="Helical" evidence="1">
    <location>
        <begin position="170"/>
        <end position="189"/>
    </location>
</feature>
<feature type="transmembrane region" description="Helical" evidence="1">
    <location>
        <begin position="293"/>
        <end position="311"/>
    </location>
</feature>
<feature type="transmembrane region" description="Helical" evidence="1">
    <location>
        <begin position="221"/>
        <end position="241"/>
    </location>
</feature>
<evidence type="ECO:0000313" key="2">
    <source>
        <dbReference type="EMBL" id="MBO8426562.1"/>
    </source>
</evidence>
<reference evidence="2" key="2">
    <citation type="journal article" date="2021" name="PeerJ">
        <title>Extensive microbial diversity within the chicken gut microbiome revealed by metagenomics and culture.</title>
        <authorList>
            <person name="Gilroy R."/>
            <person name="Ravi A."/>
            <person name="Getino M."/>
            <person name="Pursley I."/>
            <person name="Horton D.L."/>
            <person name="Alikhan N.F."/>
            <person name="Baker D."/>
            <person name="Gharbi K."/>
            <person name="Hall N."/>
            <person name="Watson M."/>
            <person name="Adriaenssens E.M."/>
            <person name="Foster-Nyarko E."/>
            <person name="Jarju S."/>
            <person name="Secka A."/>
            <person name="Antonio M."/>
            <person name="Oren A."/>
            <person name="Chaudhuri R.R."/>
            <person name="La Ragione R."/>
            <person name="Hildebrand F."/>
            <person name="Pallen M.J."/>
        </authorList>
    </citation>
    <scope>NUCLEOTIDE SEQUENCE</scope>
    <source>
        <strain evidence="2">17113</strain>
    </source>
</reference>
<keyword evidence="1" id="KW-1133">Transmembrane helix</keyword>